<sequence length="211" mass="23641">MAKNATVYDWTSPEGHRLSIAVEPARVSWRTWVAGRGAVNPAEPEFTEQTTVRSLELIDGRYVLNAGPDRQGDRDWTWAGEQIAHGVVPGTEHVFEPPGKRTSNAANNTSKWSWIFMDVYDLAPGGVAWAPFESESPFYGRARHIAAEARAWLDAARPEWRDESRRLGLEADLVSQREGVSRAQATIRELRAAVAESRRRMTVLRAMRSNA</sequence>
<proteinExistence type="predicted"/>
<reference evidence="1 2" key="1">
    <citation type="submission" date="2023-05" db="EMBL/GenBank/DDBJ databases">
        <title>Actinoplanes sp. NEAU-A12 genome sequencing.</title>
        <authorList>
            <person name="Wang Z.-S."/>
        </authorList>
    </citation>
    <scope>NUCLEOTIDE SEQUENCE [LARGE SCALE GENOMIC DNA]</scope>
    <source>
        <strain evidence="1 2">NEAU-A12</strain>
    </source>
</reference>
<dbReference type="RefSeq" id="WP_282766797.1">
    <property type="nucleotide sequence ID" value="NZ_JASCTH010000043.1"/>
</dbReference>
<protein>
    <submittedName>
        <fullName evidence="1">Uncharacterized protein</fullName>
    </submittedName>
</protein>
<gene>
    <name evidence="1" type="ORF">QLQ12_42790</name>
</gene>
<dbReference type="Proteomes" id="UP001241758">
    <property type="component" value="Unassembled WGS sequence"/>
</dbReference>
<keyword evidence="2" id="KW-1185">Reference proteome</keyword>
<accession>A0ABT6WZZ8</accession>
<organism evidence="1 2">
    <name type="scientific">Actinoplanes sandaracinus</name>
    <dbReference type="NCBI Taxonomy" id="3045177"/>
    <lineage>
        <taxon>Bacteria</taxon>
        <taxon>Bacillati</taxon>
        <taxon>Actinomycetota</taxon>
        <taxon>Actinomycetes</taxon>
        <taxon>Micromonosporales</taxon>
        <taxon>Micromonosporaceae</taxon>
        <taxon>Actinoplanes</taxon>
    </lineage>
</organism>
<dbReference type="EMBL" id="JASCTH010000043">
    <property type="protein sequence ID" value="MDI6105330.1"/>
    <property type="molecule type" value="Genomic_DNA"/>
</dbReference>
<evidence type="ECO:0000313" key="2">
    <source>
        <dbReference type="Proteomes" id="UP001241758"/>
    </source>
</evidence>
<name>A0ABT6WZZ8_9ACTN</name>
<evidence type="ECO:0000313" key="1">
    <source>
        <dbReference type="EMBL" id="MDI6105330.1"/>
    </source>
</evidence>
<comment type="caution">
    <text evidence="1">The sequence shown here is derived from an EMBL/GenBank/DDBJ whole genome shotgun (WGS) entry which is preliminary data.</text>
</comment>